<dbReference type="KEGG" id="nta:107778156"/>
<comment type="subcellular location">
    <subcellularLocation>
        <location evidence="1">Nucleus</location>
    </subcellularLocation>
</comment>
<keyword evidence="2" id="KW-0805">Transcription regulation</keyword>
<proteinExistence type="predicted"/>
<name>A0A1S3YNK8_TOBAC</name>
<evidence type="ECO:0000256" key="1">
    <source>
        <dbReference type="ARBA" id="ARBA00004123"/>
    </source>
</evidence>
<dbReference type="Proteomes" id="UP000790787">
    <property type="component" value="Chromosome 15"/>
</dbReference>
<dbReference type="OMA" id="DFSIWTK"/>
<dbReference type="InterPro" id="IPR036576">
    <property type="entry name" value="WRKY_dom_sf"/>
</dbReference>
<dbReference type="PaxDb" id="4097-A0A1S3YNK8"/>
<dbReference type="SMR" id="A0A1S3YNK8"/>
<dbReference type="OrthoDB" id="1888929at2759"/>
<reference evidence="7" key="2">
    <citation type="submission" date="2025-08" db="UniProtKB">
        <authorList>
            <consortium name="RefSeq"/>
        </authorList>
    </citation>
    <scope>IDENTIFICATION</scope>
</reference>
<dbReference type="Pfam" id="PF03106">
    <property type="entry name" value="WRKY"/>
    <property type="match status" value="1"/>
</dbReference>
<keyword evidence="5" id="KW-0539">Nucleus</keyword>
<keyword evidence="4" id="KW-0804">Transcription</keyword>
<dbReference type="PROSITE" id="PS50811">
    <property type="entry name" value="WRKY"/>
    <property type="match status" value="1"/>
</dbReference>
<reference evidence="6" key="1">
    <citation type="journal article" date="2014" name="Nat. Commun.">
        <title>The tobacco genome sequence and its comparison with those of tomato and potato.</title>
        <authorList>
            <person name="Sierro N."/>
            <person name="Battey J.N."/>
            <person name="Ouadi S."/>
            <person name="Bakaher N."/>
            <person name="Bovet L."/>
            <person name="Willig A."/>
            <person name="Goepfert S."/>
            <person name="Peitsch M.C."/>
            <person name="Ivanov N.V."/>
        </authorList>
    </citation>
    <scope>NUCLEOTIDE SEQUENCE [LARGE SCALE GENOMIC DNA]</scope>
</reference>
<keyword evidence="3" id="KW-0238">DNA-binding</keyword>
<dbReference type="GeneID" id="107778156"/>
<accession>A0A1S3YNK8</accession>
<dbReference type="GO" id="GO:0005634">
    <property type="term" value="C:nucleus"/>
    <property type="evidence" value="ECO:0000318"/>
    <property type="project" value="GO_Central"/>
</dbReference>
<sequence length="323" mass="36505">MDFSINPEYNSLINELTQGMEHTKQLRAYLRTVPSTSETTQEVLLQKIIYSYEQSLLILKWSGSTPKSSLPLPPTIGAIESPSFANGSPKSDDMKRSFIHHPELIDNSKRSKKSQPIWSEEVRVSAESGSEGPIDDGYSWRKYGQKDTFGAKYPRSYYRCAHRYMQNCEATKYIQRSDDDPYVFKITCKGYHTCKQATTSVLQPTFSLTNRNQHFQNSHSDDKLIGDSFVSPTTHESNYFSVSSNSQMNGFGIVHNLQHSESYLSDTGIFLNLHHSDSDRTDIFSANTSTTSSSVGAEFTGLLGARFDFSIWTKTTNTLQKDE</sequence>
<dbReference type="SMART" id="SM00774">
    <property type="entry name" value="WRKY"/>
    <property type="match status" value="1"/>
</dbReference>
<dbReference type="RefSeq" id="XP_016453844.1">
    <property type="nucleotide sequence ID" value="XM_016598358.1"/>
</dbReference>
<dbReference type="GO" id="GO:0000976">
    <property type="term" value="F:transcription cis-regulatory region binding"/>
    <property type="evidence" value="ECO:0000318"/>
    <property type="project" value="GO_Central"/>
</dbReference>
<dbReference type="Gene3D" id="2.20.25.80">
    <property type="entry name" value="WRKY domain"/>
    <property type="match status" value="1"/>
</dbReference>
<evidence type="ECO:0000313" key="6">
    <source>
        <dbReference type="Proteomes" id="UP000790787"/>
    </source>
</evidence>
<keyword evidence="6" id="KW-1185">Reference proteome</keyword>
<dbReference type="InterPro" id="IPR044810">
    <property type="entry name" value="WRKY_plant"/>
</dbReference>
<protein>
    <submittedName>
        <fullName evidence="7">Probable WRKY transcription factor 53 isoform X1</fullName>
    </submittedName>
</protein>
<evidence type="ECO:0000256" key="4">
    <source>
        <dbReference type="ARBA" id="ARBA00023163"/>
    </source>
</evidence>
<evidence type="ECO:0000313" key="7">
    <source>
        <dbReference type="RefSeq" id="XP_016453844.1"/>
    </source>
</evidence>
<evidence type="ECO:0000256" key="2">
    <source>
        <dbReference type="ARBA" id="ARBA00023015"/>
    </source>
</evidence>
<dbReference type="GO" id="GO:0003700">
    <property type="term" value="F:DNA-binding transcription factor activity"/>
    <property type="evidence" value="ECO:0000318"/>
    <property type="project" value="GO_Central"/>
</dbReference>
<dbReference type="PANTHER" id="PTHR32096:SF36">
    <property type="entry name" value="WRKY TRANSCRIPTION FACTOR 41-RELATED"/>
    <property type="match status" value="1"/>
</dbReference>
<dbReference type="InterPro" id="IPR003657">
    <property type="entry name" value="WRKY_dom"/>
</dbReference>
<dbReference type="AlphaFoldDB" id="A0A1S3YNK8"/>
<evidence type="ECO:0000256" key="5">
    <source>
        <dbReference type="ARBA" id="ARBA00023242"/>
    </source>
</evidence>
<dbReference type="STRING" id="4097.A0A1S3YNK8"/>
<dbReference type="PANTHER" id="PTHR32096">
    <property type="entry name" value="WRKY TRANSCRIPTION FACTOR 30-RELATED-RELATED"/>
    <property type="match status" value="1"/>
</dbReference>
<gene>
    <name evidence="7" type="primary">LOC107778156</name>
</gene>
<organism evidence="6 7">
    <name type="scientific">Nicotiana tabacum</name>
    <name type="common">Common tobacco</name>
    <dbReference type="NCBI Taxonomy" id="4097"/>
    <lineage>
        <taxon>Eukaryota</taxon>
        <taxon>Viridiplantae</taxon>
        <taxon>Streptophyta</taxon>
        <taxon>Embryophyta</taxon>
        <taxon>Tracheophyta</taxon>
        <taxon>Spermatophyta</taxon>
        <taxon>Magnoliopsida</taxon>
        <taxon>eudicotyledons</taxon>
        <taxon>Gunneridae</taxon>
        <taxon>Pentapetalae</taxon>
        <taxon>asterids</taxon>
        <taxon>lamiids</taxon>
        <taxon>Solanales</taxon>
        <taxon>Solanaceae</taxon>
        <taxon>Nicotianoideae</taxon>
        <taxon>Nicotianeae</taxon>
        <taxon>Nicotiana</taxon>
    </lineage>
</organism>
<dbReference type="SUPFAM" id="SSF118290">
    <property type="entry name" value="WRKY DNA-binding domain"/>
    <property type="match status" value="1"/>
</dbReference>
<evidence type="ECO:0000256" key="3">
    <source>
        <dbReference type="ARBA" id="ARBA00023125"/>
    </source>
</evidence>